<name>A0A0K8W5P9_BACLA</name>
<dbReference type="InterPro" id="IPR050951">
    <property type="entry name" value="Retrovirus_Pol_polyprotein"/>
</dbReference>
<evidence type="ECO:0000256" key="8">
    <source>
        <dbReference type="ARBA" id="ARBA00022918"/>
    </source>
</evidence>
<dbReference type="InterPro" id="IPR012337">
    <property type="entry name" value="RNaseH-like_sf"/>
</dbReference>
<dbReference type="Gene3D" id="3.30.70.270">
    <property type="match status" value="2"/>
</dbReference>
<dbReference type="InterPro" id="IPR043128">
    <property type="entry name" value="Rev_trsase/Diguanyl_cyclase"/>
</dbReference>
<feature type="domain" description="Reverse transcriptase" evidence="9">
    <location>
        <begin position="109"/>
        <end position="293"/>
    </location>
</feature>
<keyword evidence="5" id="KW-0540">Nuclease</keyword>
<dbReference type="GO" id="GO:0003676">
    <property type="term" value="F:nucleic acid binding"/>
    <property type="evidence" value="ECO:0007669"/>
    <property type="project" value="InterPro"/>
</dbReference>
<dbReference type="InterPro" id="IPR001584">
    <property type="entry name" value="Integrase_cat-core"/>
</dbReference>
<dbReference type="InterPro" id="IPR036397">
    <property type="entry name" value="RNaseH_sf"/>
</dbReference>
<dbReference type="GO" id="GO:0042575">
    <property type="term" value="C:DNA polymerase complex"/>
    <property type="evidence" value="ECO:0007669"/>
    <property type="project" value="UniProtKB-ARBA"/>
</dbReference>
<dbReference type="GO" id="GO:0006508">
    <property type="term" value="P:proteolysis"/>
    <property type="evidence" value="ECO:0007669"/>
    <property type="project" value="UniProtKB-KW"/>
</dbReference>
<sequence>NLIINNNKINLNNNNFNISYEEINYLEKFELDKFKELIPTTLNNEENKLLENFLQRNKKTFYIKGQNLTTTTCVKHKIITNSNKIIYCKNYRHPQILENEIEKQINEMLKENIIRPSKSPYNSPLWIVKKKSDNSNEKKWRLVIDFRRLNEITVDDKFPIPNIESLFDKLGKSQYFSSLDLAKGFHQVLMDDSDIEKTAFSTPMGHFEFIRMPFGLKNAPATFQRMLNYILSDYINKICIIYMDDILVFSTSLTEHLESLQKIFNKLNEFNLKVQIDKCKFLSKETSFLGHIITNAGIKPNPEKISIIKNLELPKTVKDIKSFLGLTGYYRKFIKNYSLVANPIIKYLKKNSKIDVNDKSYIESFEKLKNILVNPPLLRYPDFSKKFVLTTDASNVAIGAVLSQEGKPISYASRTLNGHEQNYSTLEKELLAIVWSVKYYRPYLYGRKFLVQTDHQPLKWLYSLKDPNSRIIRWKILLDGFYFDIEYIKGKENNVADFLSRVQLTQPPLAEVHSVEESLNNKFFMINKIVNKYRTQIRLVKNKHKEIETLFKKYKILYVSENDLNNTHYLNDVFRRELKNGKVGIYSELEDNKYDIIQNKLTQLFSNSNKISFIKCTKIARDVTSEESLLSIIDDIHTKGNHRGIHENYNELKDNYFNPKLIKLINRYCNNCRVCNENKYDRKPINKKFQHTITPEKPNQIIHIDIFQIQKNSFLTTIDKFTKLGTAHKLNDKNMVTVKTKIEERIAFLGKPDKIVMDNEFNNALIKLFCQENNIETHFTTPNSHTGNSDVERMHSTLLEHIRILKNAEKINDSEELVLKAINFYNNTIHSTTKLKPIDFINKINIDLNEVKERSETNKKKAIDRENIKRENLTLNLRNQNLYIKNPAAGRQKTAKRFNRYHYSNPNKVNTAQFRRPLKPIK</sequence>
<dbReference type="Gene3D" id="3.10.10.10">
    <property type="entry name" value="HIV Type 1 Reverse Transcriptase, subunit A, domain 1"/>
    <property type="match status" value="1"/>
</dbReference>
<dbReference type="Gene3D" id="1.10.340.70">
    <property type="match status" value="1"/>
</dbReference>
<keyword evidence="6" id="KW-0255">Endonuclease</keyword>
<dbReference type="InterPro" id="IPR000477">
    <property type="entry name" value="RT_dom"/>
</dbReference>
<evidence type="ECO:0000313" key="11">
    <source>
        <dbReference type="EMBL" id="JAI46382.1"/>
    </source>
</evidence>
<evidence type="ECO:0000256" key="3">
    <source>
        <dbReference type="ARBA" id="ARBA00022679"/>
    </source>
</evidence>
<dbReference type="Gene3D" id="3.30.420.10">
    <property type="entry name" value="Ribonuclease H-like superfamily/Ribonuclease H"/>
    <property type="match status" value="1"/>
</dbReference>
<dbReference type="GO" id="GO:0008233">
    <property type="term" value="F:peptidase activity"/>
    <property type="evidence" value="ECO:0007669"/>
    <property type="project" value="UniProtKB-KW"/>
</dbReference>
<dbReference type="Pfam" id="PF17917">
    <property type="entry name" value="RT_RNaseH"/>
    <property type="match status" value="1"/>
</dbReference>
<dbReference type="CDD" id="cd01647">
    <property type="entry name" value="RT_LTR"/>
    <property type="match status" value="1"/>
</dbReference>
<dbReference type="AlphaFoldDB" id="A0A0K8W5P9"/>
<evidence type="ECO:0000256" key="4">
    <source>
        <dbReference type="ARBA" id="ARBA00022695"/>
    </source>
</evidence>
<dbReference type="Pfam" id="PF00078">
    <property type="entry name" value="RVT_1"/>
    <property type="match status" value="1"/>
</dbReference>
<dbReference type="EC" id="2.7.7.49" evidence="1"/>
<organism evidence="11">
    <name type="scientific">Bactrocera latifrons</name>
    <name type="common">Malaysian fruit fly</name>
    <name type="synonym">Chaetodacus latifrons</name>
    <dbReference type="NCBI Taxonomy" id="174628"/>
    <lineage>
        <taxon>Eukaryota</taxon>
        <taxon>Metazoa</taxon>
        <taxon>Ecdysozoa</taxon>
        <taxon>Arthropoda</taxon>
        <taxon>Hexapoda</taxon>
        <taxon>Insecta</taxon>
        <taxon>Pterygota</taxon>
        <taxon>Neoptera</taxon>
        <taxon>Endopterygota</taxon>
        <taxon>Diptera</taxon>
        <taxon>Brachycera</taxon>
        <taxon>Muscomorpha</taxon>
        <taxon>Tephritoidea</taxon>
        <taxon>Tephritidae</taxon>
        <taxon>Bactrocera</taxon>
        <taxon>Bactrocera</taxon>
    </lineage>
</organism>
<dbReference type="PROSITE" id="PS50994">
    <property type="entry name" value="INTEGRASE"/>
    <property type="match status" value="1"/>
</dbReference>
<dbReference type="GO" id="GO:0003964">
    <property type="term" value="F:RNA-directed DNA polymerase activity"/>
    <property type="evidence" value="ECO:0007669"/>
    <property type="project" value="UniProtKB-KW"/>
</dbReference>
<evidence type="ECO:0000256" key="2">
    <source>
        <dbReference type="ARBA" id="ARBA00022670"/>
    </source>
</evidence>
<dbReference type="GO" id="GO:0004519">
    <property type="term" value="F:endonuclease activity"/>
    <property type="evidence" value="ECO:0007669"/>
    <property type="project" value="UniProtKB-KW"/>
</dbReference>
<keyword evidence="8" id="KW-0695">RNA-directed DNA polymerase</keyword>
<dbReference type="SUPFAM" id="SSF56672">
    <property type="entry name" value="DNA/RNA polymerases"/>
    <property type="match status" value="1"/>
</dbReference>
<dbReference type="GO" id="GO:0015074">
    <property type="term" value="P:DNA integration"/>
    <property type="evidence" value="ECO:0007669"/>
    <property type="project" value="InterPro"/>
</dbReference>
<evidence type="ECO:0000259" key="10">
    <source>
        <dbReference type="PROSITE" id="PS50994"/>
    </source>
</evidence>
<dbReference type="InterPro" id="IPR041373">
    <property type="entry name" value="RT_RNaseH"/>
</dbReference>
<evidence type="ECO:0000256" key="6">
    <source>
        <dbReference type="ARBA" id="ARBA00022759"/>
    </source>
</evidence>
<dbReference type="InterPro" id="IPR043502">
    <property type="entry name" value="DNA/RNA_pol_sf"/>
</dbReference>
<dbReference type="InterPro" id="IPR041588">
    <property type="entry name" value="Integrase_H2C2"/>
</dbReference>
<dbReference type="PANTHER" id="PTHR37984:SF5">
    <property type="entry name" value="PROTEIN NYNRIN-LIKE"/>
    <property type="match status" value="1"/>
</dbReference>
<dbReference type="FunFam" id="3.10.10.10:FF:000007">
    <property type="entry name" value="Retrovirus-related Pol polyprotein from transposon 17.6-like Protein"/>
    <property type="match status" value="1"/>
</dbReference>
<dbReference type="EMBL" id="GDHF01005932">
    <property type="protein sequence ID" value="JAI46382.1"/>
    <property type="molecule type" value="Transcribed_RNA"/>
</dbReference>
<evidence type="ECO:0000256" key="5">
    <source>
        <dbReference type="ARBA" id="ARBA00022722"/>
    </source>
</evidence>
<evidence type="ECO:0000256" key="7">
    <source>
        <dbReference type="ARBA" id="ARBA00022801"/>
    </source>
</evidence>
<accession>A0A0K8W5P9</accession>
<protein>
    <recommendedName>
        <fullName evidence="1">RNA-directed DNA polymerase</fullName>
        <ecNumber evidence="1">2.7.7.49</ecNumber>
    </recommendedName>
</protein>
<dbReference type="SUPFAM" id="SSF53098">
    <property type="entry name" value="Ribonuclease H-like"/>
    <property type="match status" value="1"/>
</dbReference>
<keyword evidence="2" id="KW-0645">Protease</keyword>
<dbReference type="Pfam" id="PF17921">
    <property type="entry name" value="Integrase_H2C2"/>
    <property type="match status" value="1"/>
</dbReference>
<keyword evidence="3" id="KW-0808">Transferase</keyword>
<keyword evidence="7" id="KW-0378">Hydrolase</keyword>
<gene>
    <name evidence="11" type="primary">pol_278</name>
    <name evidence="11" type="ORF">c0_g1_i2</name>
</gene>
<keyword evidence="4" id="KW-0548">Nucleotidyltransferase</keyword>
<reference evidence="11" key="1">
    <citation type="submission" date="2015-06" db="EMBL/GenBank/DDBJ databases">
        <authorList>
            <person name="Hoefler B.C."/>
            <person name="Straight P.D."/>
        </authorList>
    </citation>
    <scope>NUCLEOTIDE SEQUENCE</scope>
</reference>
<evidence type="ECO:0000256" key="1">
    <source>
        <dbReference type="ARBA" id="ARBA00012493"/>
    </source>
</evidence>
<evidence type="ECO:0000259" key="9">
    <source>
        <dbReference type="PROSITE" id="PS50878"/>
    </source>
</evidence>
<dbReference type="CDD" id="cd09274">
    <property type="entry name" value="RNase_HI_RT_Ty3"/>
    <property type="match status" value="1"/>
</dbReference>
<dbReference type="OrthoDB" id="9996999at2759"/>
<dbReference type="FunFam" id="3.30.70.270:FF:000020">
    <property type="entry name" value="Transposon Tf2-6 polyprotein-like Protein"/>
    <property type="match status" value="1"/>
</dbReference>
<dbReference type="FunFam" id="3.10.20.370:FF:000001">
    <property type="entry name" value="Retrovirus-related Pol polyprotein from transposon 17.6-like protein"/>
    <property type="match status" value="1"/>
</dbReference>
<dbReference type="PROSITE" id="PS50878">
    <property type="entry name" value="RT_POL"/>
    <property type="match status" value="1"/>
</dbReference>
<proteinExistence type="predicted"/>
<feature type="domain" description="Integrase catalytic" evidence="10">
    <location>
        <begin position="694"/>
        <end position="845"/>
    </location>
</feature>
<feature type="non-terminal residue" evidence="11">
    <location>
        <position position="1"/>
    </location>
</feature>
<dbReference type="PANTHER" id="PTHR37984">
    <property type="entry name" value="PROTEIN CBG26694"/>
    <property type="match status" value="1"/>
</dbReference>